<feature type="signal peptide" evidence="1">
    <location>
        <begin position="1"/>
        <end position="27"/>
    </location>
</feature>
<dbReference type="RefSeq" id="WP_127699765.1">
    <property type="nucleotide sequence ID" value="NZ_SACS01000014.1"/>
</dbReference>
<dbReference type="SUPFAM" id="SSF53850">
    <property type="entry name" value="Periplasmic binding protein-like II"/>
    <property type="match status" value="1"/>
</dbReference>
<dbReference type="AlphaFoldDB" id="A0A437QM38"/>
<evidence type="ECO:0000256" key="1">
    <source>
        <dbReference type="SAM" id="SignalP"/>
    </source>
</evidence>
<dbReference type="OrthoDB" id="547680at2"/>
<evidence type="ECO:0000313" key="2">
    <source>
        <dbReference type="EMBL" id="RVU35596.1"/>
    </source>
</evidence>
<accession>A0A437QM38</accession>
<reference evidence="2 3" key="1">
    <citation type="submission" date="2019-01" db="EMBL/GenBank/DDBJ databases">
        <authorList>
            <person name="Chen W.-M."/>
        </authorList>
    </citation>
    <scope>NUCLEOTIDE SEQUENCE [LARGE SCALE GENOMIC DNA]</scope>
    <source>
        <strain evidence="2 3">KYPC3</strain>
    </source>
</reference>
<keyword evidence="3" id="KW-1185">Reference proteome</keyword>
<evidence type="ECO:0000313" key="3">
    <source>
        <dbReference type="Proteomes" id="UP000283077"/>
    </source>
</evidence>
<comment type="caution">
    <text evidence="2">The sequence shown here is derived from an EMBL/GenBank/DDBJ whole genome shotgun (WGS) entry which is preliminary data.</text>
</comment>
<proteinExistence type="predicted"/>
<feature type="chain" id="PRO_5019113132" evidence="1">
    <location>
        <begin position="28"/>
        <end position="309"/>
    </location>
</feature>
<name>A0A437QM38_9GAMM</name>
<dbReference type="Proteomes" id="UP000283077">
    <property type="component" value="Unassembled WGS sequence"/>
</dbReference>
<gene>
    <name evidence="2" type="ORF">EOE67_13455</name>
</gene>
<dbReference type="Gene3D" id="3.40.190.10">
    <property type="entry name" value="Periplasmic binding protein-like II"/>
    <property type="match status" value="2"/>
</dbReference>
<dbReference type="PROSITE" id="PS51257">
    <property type="entry name" value="PROKAR_LIPOPROTEIN"/>
    <property type="match status" value="1"/>
</dbReference>
<sequence length="309" mass="35189">MNRLTRTDVVRWLLLILIAALSCKTLAADQVQYIHTLGQQSVQEASHAYYQDLLALVLKNTEAEFGKAEIRELKPPAQGDMHYLLMKGNFIDLHRFGTDLKVEQDLLPIRVPLLAGGLGWRGLMIRKADAVAFSQLDSLSQLKNLTACQGHIWPDSTILEYAGLKVLRVDGYDQMLQMLSKKRCDYFPRSIFEGPAEVKQFSKYYPDLYFDTGILLKYPYAMYFFVKKDNLALAARLERGLSELALSGKLQQFMQQHPVTRHVFPLSQFNDSLVFNLVNPILPEKTPVNQPAYWLQLPSAARVISVKPK</sequence>
<dbReference type="EMBL" id="SACS01000014">
    <property type="protein sequence ID" value="RVU35596.1"/>
    <property type="molecule type" value="Genomic_DNA"/>
</dbReference>
<keyword evidence="1" id="KW-0732">Signal</keyword>
<organism evidence="2 3">
    <name type="scientific">Rheinheimera riviphila</name>
    <dbReference type="NCBI Taxonomy" id="1834037"/>
    <lineage>
        <taxon>Bacteria</taxon>
        <taxon>Pseudomonadati</taxon>
        <taxon>Pseudomonadota</taxon>
        <taxon>Gammaproteobacteria</taxon>
        <taxon>Chromatiales</taxon>
        <taxon>Chromatiaceae</taxon>
        <taxon>Rheinheimera</taxon>
    </lineage>
</organism>
<protein>
    <submittedName>
        <fullName evidence="2">Transporter substrate-binding domain-containing protein</fullName>
    </submittedName>
</protein>